<dbReference type="SUPFAM" id="SSF63380">
    <property type="entry name" value="Riboflavin synthase domain-like"/>
    <property type="match status" value="1"/>
</dbReference>
<dbReference type="RefSeq" id="XP_022580998.1">
    <property type="nucleotide sequence ID" value="XM_022726579.1"/>
</dbReference>
<feature type="transmembrane region" description="Helical" evidence="13">
    <location>
        <begin position="187"/>
        <end position="209"/>
    </location>
</feature>
<accession>A0A1L9SH55</accession>
<comment type="similarity">
    <text evidence="2">Belongs to the ferric reductase (FRE) family.</text>
</comment>
<evidence type="ECO:0000256" key="4">
    <source>
        <dbReference type="ARBA" id="ARBA00022448"/>
    </source>
</evidence>
<dbReference type="InterPro" id="IPR039261">
    <property type="entry name" value="FNR_nucleotide-bd"/>
</dbReference>
<dbReference type="Proteomes" id="UP000184188">
    <property type="component" value="Unassembled WGS sequence"/>
</dbReference>
<organism evidence="15 16">
    <name type="scientific">Penicilliopsis zonata CBS 506.65</name>
    <dbReference type="NCBI Taxonomy" id="1073090"/>
    <lineage>
        <taxon>Eukaryota</taxon>
        <taxon>Fungi</taxon>
        <taxon>Dikarya</taxon>
        <taxon>Ascomycota</taxon>
        <taxon>Pezizomycotina</taxon>
        <taxon>Eurotiomycetes</taxon>
        <taxon>Eurotiomycetidae</taxon>
        <taxon>Eurotiales</taxon>
        <taxon>Aspergillaceae</taxon>
        <taxon>Penicilliopsis</taxon>
    </lineage>
</organism>
<evidence type="ECO:0000313" key="15">
    <source>
        <dbReference type="EMBL" id="OJJ46488.1"/>
    </source>
</evidence>
<dbReference type="Pfam" id="PF01794">
    <property type="entry name" value="Ferric_reduct"/>
    <property type="match status" value="1"/>
</dbReference>
<gene>
    <name evidence="15" type="ORF">ASPZODRAFT_16248</name>
</gene>
<evidence type="ECO:0000256" key="5">
    <source>
        <dbReference type="ARBA" id="ARBA00022475"/>
    </source>
</evidence>
<name>A0A1L9SH55_9EURO</name>
<evidence type="ECO:0000256" key="12">
    <source>
        <dbReference type="ARBA" id="ARBA00048483"/>
    </source>
</evidence>
<feature type="domain" description="FAD-binding FR-type" evidence="14">
    <location>
        <begin position="290"/>
        <end position="410"/>
    </location>
</feature>
<keyword evidence="8 13" id="KW-1133">Transmembrane helix</keyword>
<dbReference type="CDD" id="cd06186">
    <property type="entry name" value="NOX_Duox_like_FAD_NADP"/>
    <property type="match status" value="1"/>
</dbReference>
<keyword evidence="9" id="KW-0560">Oxidoreductase</keyword>
<evidence type="ECO:0000259" key="14">
    <source>
        <dbReference type="PROSITE" id="PS51384"/>
    </source>
</evidence>
<dbReference type="GO" id="GO:0052851">
    <property type="term" value="F:ferric-chelate reductase (NADPH) activity"/>
    <property type="evidence" value="ECO:0007669"/>
    <property type="project" value="UniProtKB-EC"/>
</dbReference>
<evidence type="ECO:0000256" key="8">
    <source>
        <dbReference type="ARBA" id="ARBA00022989"/>
    </source>
</evidence>
<dbReference type="GO" id="GO:0015677">
    <property type="term" value="P:copper ion import"/>
    <property type="evidence" value="ECO:0007669"/>
    <property type="project" value="TreeGrafter"/>
</dbReference>
<comment type="catalytic activity">
    <reaction evidence="12">
        <text>2 a Fe(II)-siderophore + NADP(+) + H(+) = 2 a Fe(III)-siderophore + NADPH</text>
        <dbReference type="Rhea" id="RHEA:28795"/>
        <dbReference type="Rhea" id="RHEA-COMP:11342"/>
        <dbReference type="Rhea" id="RHEA-COMP:11344"/>
        <dbReference type="ChEBI" id="CHEBI:15378"/>
        <dbReference type="ChEBI" id="CHEBI:29033"/>
        <dbReference type="ChEBI" id="CHEBI:29034"/>
        <dbReference type="ChEBI" id="CHEBI:57783"/>
        <dbReference type="ChEBI" id="CHEBI:58349"/>
        <dbReference type="EC" id="1.16.1.9"/>
    </reaction>
</comment>
<dbReference type="PROSITE" id="PS51384">
    <property type="entry name" value="FAD_FR"/>
    <property type="match status" value="1"/>
</dbReference>
<feature type="transmembrane region" description="Helical" evidence="13">
    <location>
        <begin position="44"/>
        <end position="65"/>
    </location>
</feature>
<dbReference type="GO" id="GO:0006879">
    <property type="term" value="P:intracellular iron ion homeostasis"/>
    <property type="evidence" value="ECO:0007669"/>
    <property type="project" value="TreeGrafter"/>
</dbReference>
<feature type="transmembrane region" description="Helical" evidence="13">
    <location>
        <begin position="101"/>
        <end position="125"/>
    </location>
</feature>
<dbReference type="InterPro" id="IPR013121">
    <property type="entry name" value="Fe_red_NAD-bd_6"/>
</dbReference>
<keyword evidence="4" id="KW-0813">Transport</keyword>
<evidence type="ECO:0000256" key="6">
    <source>
        <dbReference type="ARBA" id="ARBA00022692"/>
    </source>
</evidence>
<dbReference type="InterPro" id="IPR017938">
    <property type="entry name" value="Riboflavin_synthase-like_b-brl"/>
</dbReference>
<dbReference type="SUPFAM" id="SSF52343">
    <property type="entry name" value="Ferredoxin reductase-like, C-terminal NADP-linked domain"/>
    <property type="match status" value="1"/>
</dbReference>
<feature type="transmembrane region" description="Helical" evidence="13">
    <location>
        <begin position="256"/>
        <end position="275"/>
    </location>
</feature>
<keyword evidence="16" id="KW-1185">Reference proteome</keyword>
<proteinExistence type="inferred from homology"/>
<feature type="transmembrane region" description="Helical" evidence="13">
    <location>
        <begin position="221"/>
        <end position="244"/>
    </location>
</feature>
<evidence type="ECO:0000313" key="16">
    <source>
        <dbReference type="Proteomes" id="UP000184188"/>
    </source>
</evidence>
<keyword evidence="11 13" id="KW-0472">Membrane</keyword>
<comment type="subcellular location">
    <subcellularLocation>
        <location evidence="1">Cell membrane</location>
        <topology evidence="1">Multi-pass membrane protein</topology>
    </subcellularLocation>
</comment>
<evidence type="ECO:0000256" key="3">
    <source>
        <dbReference type="ARBA" id="ARBA00012668"/>
    </source>
</evidence>
<feature type="transmembrane region" description="Helical" evidence="13">
    <location>
        <begin position="145"/>
        <end position="164"/>
    </location>
</feature>
<dbReference type="GO" id="GO:0005886">
    <property type="term" value="C:plasma membrane"/>
    <property type="evidence" value="ECO:0007669"/>
    <property type="project" value="UniProtKB-SubCell"/>
</dbReference>
<keyword evidence="7" id="KW-0249">Electron transport</keyword>
<dbReference type="VEuPathDB" id="FungiDB:ASPZODRAFT_16248"/>
<evidence type="ECO:0000256" key="10">
    <source>
        <dbReference type="ARBA" id="ARBA00023065"/>
    </source>
</evidence>
<evidence type="ECO:0000256" key="2">
    <source>
        <dbReference type="ARBA" id="ARBA00006278"/>
    </source>
</evidence>
<keyword evidence="10" id="KW-0406">Ion transport</keyword>
<dbReference type="InterPro" id="IPR051410">
    <property type="entry name" value="Ferric/Cupric_Reductase"/>
</dbReference>
<keyword evidence="6 13" id="KW-0812">Transmembrane</keyword>
<protein>
    <recommendedName>
        <fullName evidence="3">ferric-chelate reductase (NADPH)</fullName>
        <ecNumber evidence="3">1.16.1.9</ecNumber>
    </recommendedName>
</protein>
<dbReference type="SFLD" id="SFLDS00052">
    <property type="entry name" value="Ferric_Reductase_Domain"/>
    <property type="match status" value="1"/>
</dbReference>
<keyword evidence="5" id="KW-1003">Cell membrane</keyword>
<dbReference type="EMBL" id="KV878342">
    <property type="protein sequence ID" value="OJJ46488.1"/>
    <property type="molecule type" value="Genomic_DNA"/>
</dbReference>
<evidence type="ECO:0000256" key="1">
    <source>
        <dbReference type="ARBA" id="ARBA00004651"/>
    </source>
</evidence>
<dbReference type="EC" id="1.16.1.9" evidence="3"/>
<dbReference type="InterPro" id="IPR013130">
    <property type="entry name" value="Fe3_Rdtase_TM_dom"/>
</dbReference>
<dbReference type="STRING" id="1073090.A0A1L9SH55"/>
<evidence type="ECO:0000256" key="11">
    <source>
        <dbReference type="ARBA" id="ARBA00023136"/>
    </source>
</evidence>
<dbReference type="PANTHER" id="PTHR32361:SF23">
    <property type="entry name" value="FERRIC-CHELATE REDUCTASE"/>
    <property type="match status" value="1"/>
</dbReference>
<dbReference type="Pfam" id="PF08030">
    <property type="entry name" value="NAD_binding_6"/>
    <property type="match status" value="1"/>
</dbReference>
<evidence type="ECO:0000256" key="7">
    <source>
        <dbReference type="ARBA" id="ARBA00022982"/>
    </source>
</evidence>
<dbReference type="AlphaFoldDB" id="A0A1L9SH55"/>
<evidence type="ECO:0000256" key="9">
    <source>
        <dbReference type="ARBA" id="ARBA00023002"/>
    </source>
</evidence>
<dbReference type="InterPro" id="IPR017927">
    <property type="entry name" value="FAD-bd_FR_type"/>
</dbReference>
<dbReference type="PANTHER" id="PTHR32361">
    <property type="entry name" value="FERRIC/CUPRIC REDUCTASE TRANSMEMBRANE COMPONENT"/>
    <property type="match status" value="1"/>
</dbReference>
<dbReference type="InterPro" id="IPR013112">
    <property type="entry name" value="FAD-bd_8"/>
</dbReference>
<reference evidence="16" key="1">
    <citation type="journal article" date="2017" name="Genome Biol.">
        <title>Comparative genomics reveals high biological diversity and specific adaptations in the industrially and medically important fungal genus Aspergillus.</title>
        <authorList>
            <person name="de Vries R.P."/>
            <person name="Riley R."/>
            <person name="Wiebenga A."/>
            <person name="Aguilar-Osorio G."/>
            <person name="Amillis S."/>
            <person name="Uchima C.A."/>
            <person name="Anderluh G."/>
            <person name="Asadollahi M."/>
            <person name="Askin M."/>
            <person name="Barry K."/>
            <person name="Battaglia E."/>
            <person name="Bayram O."/>
            <person name="Benocci T."/>
            <person name="Braus-Stromeyer S.A."/>
            <person name="Caldana C."/>
            <person name="Canovas D."/>
            <person name="Cerqueira G.C."/>
            <person name="Chen F."/>
            <person name="Chen W."/>
            <person name="Choi C."/>
            <person name="Clum A."/>
            <person name="Dos Santos R.A."/>
            <person name="Damasio A.R."/>
            <person name="Diallinas G."/>
            <person name="Emri T."/>
            <person name="Fekete E."/>
            <person name="Flipphi M."/>
            <person name="Freyberg S."/>
            <person name="Gallo A."/>
            <person name="Gournas C."/>
            <person name="Habgood R."/>
            <person name="Hainaut M."/>
            <person name="Harispe M.L."/>
            <person name="Henrissat B."/>
            <person name="Hilden K.S."/>
            <person name="Hope R."/>
            <person name="Hossain A."/>
            <person name="Karabika E."/>
            <person name="Karaffa L."/>
            <person name="Karanyi Z."/>
            <person name="Krasevec N."/>
            <person name="Kuo A."/>
            <person name="Kusch H."/>
            <person name="LaButti K."/>
            <person name="Lagendijk E.L."/>
            <person name="Lapidus A."/>
            <person name="Levasseur A."/>
            <person name="Lindquist E."/>
            <person name="Lipzen A."/>
            <person name="Logrieco A.F."/>
            <person name="MacCabe A."/>
            <person name="Maekelae M.R."/>
            <person name="Malavazi I."/>
            <person name="Melin P."/>
            <person name="Meyer V."/>
            <person name="Mielnichuk N."/>
            <person name="Miskei M."/>
            <person name="Molnar A.P."/>
            <person name="Mule G."/>
            <person name="Ngan C.Y."/>
            <person name="Orejas M."/>
            <person name="Orosz E."/>
            <person name="Ouedraogo J.P."/>
            <person name="Overkamp K.M."/>
            <person name="Park H.-S."/>
            <person name="Perrone G."/>
            <person name="Piumi F."/>
            <person name="Punt P.J."/>
            <person name="Ram A.F."/>
            <person name="Ramon A."/>
            <person name="Rauscher S."/>
            <person name="Record E."/>
            <person name="Riano-Pachon D.M."/>
            <person name="Robert V."/>
            <person name="Roehrig J."/>
            <person name="Ruller R."/>
            <person name="Salamov A."/>
            <person name="Salih N.S."/>
            <person name="Samson R.A."/>
            <person name="Sandor E."/>
            <person name="Sanguinetti M."/>
            <person name="Schuetze T."/>
            <person name="Sepcic K."/>
            <person name="Shelest E."/>
            <person name="Sherlock G."/>
            <person name="Sophianopoulou V."/>
            <person name="Squina F.M."/>
            <person name="Sun H."/>
            <person name="Susca A."/>
            <person name="Todd R.B."/>
            <person name="Tsang A."/>
            <person name="Unkles S.E."/>
            <person name="van de Wiele N."/>
            <person name="van Rossen-Uffink D."/>
            <person name="Oliveira J.V."/>
            <person name="Vesth T.C."/>
            <person name="Visser J."/>
            <person name="Yu J.-H."/>
            <person name="Zhou M."/>
            <person name="Andersen M.R."/>
            <person name="Archer D.B."/>
            <person name="Baker S.E."/>
            <person name="Benoit I."/>
            <person name="Brakhage A.A."/>
            <person name="Braus G.H."/>
            <person name="Fischer R."/>
            <person name="Frisvad J.C."/>
            <person name="Goldman G.H."/>
            <person name="Houbraken J."/>
            <person name="Oakley B."/>
            <person name="Pocsi I."/>
            <person name="Scazzocchio C."/>
            <person name="Seiboth B."/>
            <person name="vanKuyk P.A."/>
            <person name="Wortman J."/>
            <person name="Dyer P.S."/>
            <person name="Grigoriev I.V."/>
        </authorList>
    </citation>
    <scope>NUCLEOTIDE SEQUENCE [LARGE SCALE GENOMIC DNA]</scope>
    <source>
        <strain evidence="16">CBS 506.65</strain>
    </source>
</reference>
<dbReference type="Gene3D" id="3.40.50.80">
    <property type="entry name" value="Nucleotide-binding domain of ferredoxin-NADP reductase (FNR) module"/>
    <property type="match status" value="1"/>
</dbReference>
<sequence>MLPWLDSPVKLHSDRADTSCGTLTPEQCAYRRGYWRHWYTADHVYALSTIYFLCAMTGVFILAHFSRHASPRVKDTGFWRKTVALLRYCSYRGFRVSKLRYWSPPLGVILVIATGAVFFFSMALGPKPYYWPNTKTVTYGGSPPIATRSGFMALALLPFVMLLASKTNLVTAFTGVSHEKLQIFHHWASYAMFVLALMHTFPFIVYNIKIGDLVDQWKTQVTYWTGVAALIPQAWLTFMSIPFFRNRFYELFKGTHFLAALLFILFLFFHCDFILSSWDYFIAMATLYSSCWLAATVKTFIFGIHTAHLEPTSSGLLRLSIPTVMGWKAGQHVFLRFCTGGHILTAHPFTISSSSPGQFVEEKMPVKMNEMVFYIAVNKGLTARLATLACKSSPTVPVYIEGPYGGPSSSDFSRFDTVLIVSGGSGAGFSIGLLEEIQKAKSGTKCRVVYATRTTKMAQWYIEEMERADPAGTCAFSVHVTRDEEAKAQVTETKRVTVGASDSQIQYARPDIPSVISALGNEANGRIAIFTCGPREMLYDVRRGAAAAQWKVWQGALQEVYLHSEAFE</sequence>
<dbReference type="Pfam" id="PF08022">
    <property type="entry name" value="FAD_binding_8"/>
    <property type="match status" value="1"/>
</dbReference>
<dbReference type="OrthoDB" id="17725at2759"/>
<evidence type="ECO:0000256" key="13">
    <source>
        <dbReference type="SAM" id="Phobius"/>
    </source>
</evidence>
<dbReference type="GO" id="GO:0006826">
    <property type="term" value="P:iron ion transport"/>
    <property type="evidence" value="ECO:0007669"/>
    <property type="project" value="TreeGrafter"/>
</dbReference>
<dbReference type="SFLD" id="SFLDG01168">
    <property type="entry name" value="Ferric_reductase_subgroup_(FRE"/>
    <property type="match status" value="1"/>
</dbReference>
<dbReference type="GeneID" id="34613043"/>